<reference evidence="2" key="1">
    <citation type="submission" date="2023-11" db="EMBL/GenBank/DDBJ databases">
        <title>Genome sequence of Cyanobacterium aponinum BCRC AL20115.</title>
        <authorList>
            <person name="Chang H.-Y."/>
            <person name="Lin K.-M."/>
            <person name="Hsueh H.-T."/>
            <person name="Chu H.-A."/>
            <person name="Kuo C.-H."/>
        </authorList>
    </citation>
    <scope>NUCLEOTIDE SEQUENCE</scope>
    <source>
        <strain evidence="2">AL20115</strain>
    </source>
</reference>
<dbReference type="AlphaFoldDB" id="A0AAF1C6L5"/>
<evidence type="ECO:0000256" key="1">
    <source>
        <dbReference type="SAM" id="MobiDB-lite"/>
    </source>
</evidence>
<name>A0AAF1C6L5_9CHRO</name>
<feature type="region of interest" description="Disordered" evidence="1">
    <location>
        <begin position="27"/>
        <end position="48"/>
    </location>
</feature>
<accession>A0AAF1C6L5</accession>
<organism evidence="2">
    <name type="scientific">Cyanobacterium aponinum AL20115</name>
    <dbReference type="NCBI Taxonomy" id="3090662"/>
    <lineage>
        <taxon>Bacteria</taxon>
        <taxon>Bacillati</taxon>
        <taxon>Cyanobacteriota</taxon>
        <taxon>Cyanophyceae</taxon>
        <taxon>Oscillatoriophycideae</taxon>
        <taxon>Chroococcales</taxon>
        <taxon>Geminocystaceae</taxon>
        <taxon>Cyanobacterium</taxon>
    </lineage>
</organism>
<proteinExistence type="predicted"/>
<dbReference type="RefSeq" id="WP_165776059.1">
    <property type="nucleotide sequence ID" value="NZ_CP138348.1"/>
</dbReference>
<protein>
    <submittedName>
        <fullName evidence="2">Uncharacterized protein</fullName>
    </submittedName>
</protein>
<evidence type="ECO:0000313" key="2">
    <source>
        <dbReference type="EMBL" id="WPF89394.1"/>
    </source>
</evidence>
<dbReference type="EMBL" id="CP138348">
    <property type="protein sequence ID" value="WPF89394.1"/>
    <property type="molecule type" value="Genomic_DNA"/>
</dbReference>
<sequence length="48" mass="5491">MKAKFNNNTNNISSIGQQARLLMVDNRQRKSNRQATMLERASEQVGLQ</sequence>
<gene>
    <name evidence="2" type="ORF">SAY89_03705</name>
</gene>